<keyword evidence="2" id="KW-1185">Reference proteome</keyword>
<proteinExistence type="predicted"/>
<sequence length="281" mass="31426">MDHSTVNEQEVHAAASVAQQSIQLDDPVFFGANPDDEVASCGGAGTLEILEVTRLFEKAGLPCCMVGISALIYFGAWRVRNDWEICVPTDMVNEAAALLNSEDIYVTYQPGPVQPWSLLHTFPRFKVKGKSLYIIITPSEDSHLDCSASNIERSRMGLPYPTLETFTQSLLDRNDIVTLTDLVDGMDLTYEWGLQHLKLDSENDVVWAEQKNEKIRSSVPATQDSCLLELSTTPMSLKDTWHNVVQGKDSRIGMECPKEVFATRFRVRGDGDPRLRDRDEA</sequence>
<dbReference type="Proteomes" id="UP000799750">
    <property type="component" value="Unassembled WGS sequence"/>
</dbReference>
<name>A0A6A6QF76_9PEZI</name>
<dbReference type="AlphaFoldDB" id="A0A6A6QF76"/>
<accession>A0A6A6QF76</accession>
<organism evidence="1 2">
    <name type="scientific">Lophium mytilinum</name>
    <dbReference type="NCBI Taxonomy" id="390894"/>
    <lineage>
        <taxon>Eukaryota</taxon>
        <taxon>Fungi</taxon>
        <taxon>Dikarya</taxon>
        <taxon>Ascomycota</taxon>
        <taxon>Pezizomycotina</taxon>
        <taxon>Dothideomycetes</taxon>
        <taxon>Pleosporomycetidae</taxon>
        <taxon>Mytilinidiales</taxon>
        <taxon>Mytilinidiaceae</taxon>
        <taxon>Lophium</taxon>
    </lineage>
</organism>
<gene>
    <name evidence="1" type="ORF">BU16DRAFT_516621</name>
</gene>
<evidence type="ECO:0000313" key="1">
    <source>
        <dbReference type="EMBL" id="KAF2490759.1"/>
    </source>
</evidence>
<reference evidence="1" key="1">
    <citation type="journal article" date="2020" name="Stud. Mycol.">
        <title>101 Dothideomycetes genomes: a test case for predicting lifestyles and emergence of pathogens.</title>
        <authorList>
            <person name="Haridas S."/>
            <person name="Albert R."/>
            <person name="Binder M."/>
            <person name="Bloem J."/>
            <person name="Labutti K."/>
            <person name="Salamov A."/>
            <person name="Andreopoulos B."/>
            <person name="Baker S."/>
            <person name="Barry K."/>
            <person name="Bills G."/>
            <person name="Bluhm B."/>
            <person name="Cannon C."/>
            <person name="Castanera R."/>
            <person name="Culley D."/>
            <person name="Daum C."/>
            <person name="Ezra D."/>
            <person name="Gonzalez J."/>
            <person name="Henrissat B."/>
            <person name="Kuo A."/>
            <person name="Liang C."/>
            <person name="Lipzen A."/>
            <person name="Lutzoni F."/>
            <person name="Magnuson J."/>
            <person name="Mondo S."/>
            <person name="Nolan M."/>
            <person name="Ohm R."/>
            <person name="Pangilinan J."/>
            <person name="Park H.-J."/>
            <person name="Ramirez L."/>
            <person name="Alfaro M."/>
            <person name="Sun H."/>
            <person name="Tritt A."/>
            <person name="Yoshinaga Y."/>
            <person name="Zwiers L.-H."/>
            <person name="Turgeon B."/>
            <person name="Goodwin S."/>
            <person name="Spatafora J."/>
            <person name="Crous P."/>
            <person name="Grigoriev I."/>
        </authorList>
    </citation>
    <scope>NUCLEOTIDE SEQUENCE</scope>
    <source>
        <strain evidence="1">CBS 269.34</strain>
    </source>
</reference>
<dbReference type="EMBL" id="MU004196">
    <property type="protein sequence ID" value="KAF2490759.1"/>
    <property type="molecule type" value="Genomic_DNA"/>
</dbReference>
<evidence type="ECO:0000313" key="2">
    <source>
        <dbReference type="Proteomes" id="UP000799750"/>
    </source>
</evidence>
<protein>
    <submittedName>
        <fullName evidence="1">Uncharacterized protein</fullName>
    </submittedName>
</protein>
<dbReference type="OrthoDB" id="3259529at2759"/>